<sequence length="142" mass="16421">MLHHYLQSAINDLRSLLAITRQDIEDIKEAKHQIIFSRTKTKDDLIASFENKKSLIDHEILKLTKERPETSLGDLLDQEATVLLGELRESLEDLKEENRRYARMVLAVSEFYNSLLERLLPPQTQDYSGKKHAPSSFLTLEA</sequence>
<evidence type="ECO:0000256" key="1">
    <source>
        <dbReference type="SAM" id="Coils"/>
    </source>
</evidence>
<dbReference type="RefSeq" id="WP_011138216.1">
    <property type="nucleotide sequence ID" value="NC_005090.1"/>
</dbReference>
<proteinExistence type="predicted"/>
<evidence type="ECO:0000313" key="3">
    <source>
        <dbReference type="Proteomes" id="UP000000422"/>
    </source>
</evidence>
<protein>
    <recommendedName>
        <fullName evidence="4">Flagellar protein FlgN</fullName>
    </recommendedName>
</protein>
<dbReference type="KEGG" id="wsu:WS0260"/>
<name>Q7MSP1_WOLSU</name>
<dbReference type="STRING" id="273121.WS0260"/>
<dbReference type="EMBL" id="BX571657">
    <property type="protein sequence ID" value="CAE09415.1"/>
    <property type="molecule type" value="Genomic_DNA"/>
</dbReference>
<feature type="coiled-coil region" evidence="1">
    <location>
        <begin position="77"/>
        <end position="104"/>
    </location>
</feature>
<evidence type="ECO:0008006" key="4">
    <source>
        <dbReference type="Google" id="ProtNLM"/>
    </source>
</evidence>
<evidence type="ECO:0000313" key="2">
    <source>
        <dbReference type="EMBL" id="CAE09415.1"/>
    </source>
</evidence>
<accession>Q7MSP1</accession>
<keyword evidence="3" id="KW-1185">Reference proteome</keyword>
<keyword evidence="1" id="KW-0175">Coiled coil</keyword>
<organism evidence="3">
    <name type="scientific">Wolinella succinogenes (strain ATCC 29543 / DSM 1740 / CCUG 13145 / JCM 31913 / LMG 7466 / NCTC 11488 / FDC 602W)</name>
    <name type="common">Vibrio succinogenes</name>
    <dbReference type="NCBI Taxonomy" id="273121"/>
    <lineage>
        <taxon>Bacteria</taxon>
        <taxon>Pseudomonadati</taxon>
        <taxon>Campylobacterota</taxon>
        <taxon>Epsilonproteobacteria</taxon>
        <taxon>Campylobacterales</taxon>
        <taxon>Helicobacteraceae</taxon>
        <taxon>Wolinella</taxon>
    </lineage>
</organism>
<gene>
    <name evidence="2" type="ordered locus">WS0260</name>
</gene>
<dbReference type="eggNOG" id="ENOG5032I9V">
    <property type="taxonomic scope" value="Bacteria"/>
</dbReference>
<dbReference type="HOGENOM" id="CLU_145326_0_0_7"/>
<reference evidence="2 3" key="1">
    <citation type="journal article" date="2003" name="Proc. Natl. Acad. Sci. U.S.A.">
        <title>Complete genome sequence and analysis of Wolinella succinogenes.</title>
        <authorList>
            <person name="Baar C."/>
            <person name="Eppinger M."/>
            <person name="Raddatz G."/>
            <person name="Simon JM."/>
            <person name="Lanz C."/>
            <person name="Klimmek O."/>
            <person name="Nandakumar R."/>
            <person name="Gross R."/>
            <person name="Rosinus A."/>
            <person name="Keller H."/>
            <person name="Jagtap P."/>
            <person name="Linke B."/>
            <person name="Meyer F."/>
            <person name="Lederer H."/>
            <person name="Schuster S.C."/>
        </authorList>
    </citation>
    <scope>NUCLEOTIDE SEQUENCE [LARGE SCALE GENOMIC DNA]</scope>
    <source>
        <strain evidence="3">ATCC 29543 / DSM 1740 / CCUG 13145 / JCM 31913 / LMG 7466 / NCTC 11488 / FDC 602W</strain>
    </source>
</reference>
<dbReference type="Proteomes" id="UP000000422">
    <property type="component" value="Chromosome"/>
</dbReference>
<dbReference type="AlphaFoldDB" id="Q7MSP1"/>